<dbReference type="EMBL" id="LR798273">
    <property type="protein sequence ID" value="CAB5219319.1"/>
    <property type="molecule type" value="Genomic_DNA"/>
</dbReference>
<dbReference type="EMBL" id="LR797820">
    <property type="protein sequence ID" value="CAB4241014.1"/>
    <property type="molecule type" value="Genomic_DNA"/>
</dbReference>
<organism evidence="2">
    <name type="scientific">uncultured Caudovirales phage</name>
    <dbReference type="NCBI Taxonomy" id="2100421"/>
    <lineage>
        <taxon>Viruses</taxon>
        <taxon>Duplodnaviria</taxon>
        <taxon>Heunggongvirae</taxon>
        <taxon>Uroviricota</taxon>
        <taxon>Caudoviricetes</taxon>
        <taxon>Peduoviridae</taxon>
        <taxon>Maltschvirus</taxon>
        <taxon>Maltschvirus maltsch</taxon>
    </lineage>
</organism>
<reference evidence="2" key="1">
    <citation type="submission" date="2020-05" db="EMBL/GenBank/DDBJ databases">
        <authorList>
            <person name="Chiriac C."/>
            <person name="Salcher M."/>
            <person name="Ghai R."/>
            <person name="Kavagutti S V."/>
        </authorList>
    </citation>
    <scope>NUCLEOTIDE SEQUENCE</scope>
</reference>
<name>A0A6J7WMI6_9CAUD</name>
<evidence type="ECO:0000313" key="1">
    <source>
        <dbReference type="EMBL" id="CAB4241014.1"/>
    </source>
</evidence>
<accession>A0A6J7WMI6</accession>
<proteinExistence type="predicted"/>
<protein>
    <submittedName>
        <fullName evidence="2">Uncharacterized protein</fullName>
    </submittedName>
</protein>
<sequence length="104" mass="11650">MSNNASRFGASTIGFKSTNMCVHMGILERVLAEQQTKAEASARMDNLFTELDEIMFNAFYASRYASTCINARTLVRQDCLNMENTKVYANVRAYRKAALVNAAH</sequence>
<evidence type="ECO:0000313" key="2">
    <source>
        <dbReference type="EMBL" id="CAB5219319.1"/>
    </source>
</evidence>
<gene>
    <name evidence="2" type="ORF">UFOVP228_54</name>
    <name evidence="1" type="ORF">UFOVP47_48</name>
</gene>